<dbReference type="Gene3D" id="1.10.630.10">
    <property type="entry name" value="Cytochrome P450"/>
    <property type="match status" value="1"/>
</dbReference>
<dbReference type="PANTHER" id="PTHR24305:SF210">
    <property type="entry name" value="CYTOCHROME P450 MONOOXYGENASE ASQL-RELATED"/>
    <property type="match status" value="1"/>
</dbReference>
<keyword evidence="6" id="KW-0503">Monooxygenase</keyword>
<dbReference type="EMBL" id="JBBWRZ010000010">
    <property type="protein sequence ID" value="KAK8227116.1"/>
    <property type="molecule type" value="Genomic_DNA"/>
</dbReference>
<proteinExistence type="inferred from homology"/>
<organism evidence="8 9">
    <name type="scientific">Phyllosticta capitalensis</name>
    <dbReference type="NCBI Taxonomy" id="121624"/>
    <lineage>
        <taxon>Eukaryota</taxon>
        <taxon>Fungi</taxon>
        <taxon>Dikarya</taxon>
        <taxon>Ascomycota</taxon>
        <taxon>Pezizomycotina</taxon>
        <taxon>Dothideomycetes</taxon>
        <taxon>Dothideomycetes incertae sedis</taxon>
        <taxon>Botryosphaeriales</taxon>
        <taxon>Phyllostictaceae</taxon>
        <taxon>Phyllosticta</taxon>
    </lineage>
</organism>
<evidence type="ECO:0000256" key="4">
    <source>
        <dbReference type="ARBA" id="ARBA00022723"/>
    </source>
</evidence>
<dbReference type="InterPro" id="IPR050121">
    <property type="entry name" value="Cytochrome_P450_monoxygenase"/>
</dbReference>
<keyword evidence="3 6" id="KW-0349">Heme</keyword>
<accession>A0ABR1YDT2</accession>
<keyword evidence="4 6" id="KW-0479">Metal-binding</keyword>
<dbReference type="Proteomes" id="UP001492380">
    <property type="component" value="Unassembled WGS sequence"/>
</dbReference>
<evidence type="ECO:0000256" key="5">
    <source>
        <dbReference type="ARBA" id="ARBA00023004"/>
    </source>
</evidence>
<dbReference type="PRINTS" id="PR00385">
    <property type="entry name" value="P450"/>
</dbReference>
<keyword evidence="7" id="KW-0472">Membrane</keyword>
<dbReference type="PANTHER" id="PTHR24305">
    <property type="entry name" value="CYTOCHROME P450"/>
    <property type="match status" value="1"/>
</dbReference>
<keyword evidence="5 6" id="KW-0408">Iron</keyword>
<protein>
    <submittedName>
        <fullName evidence="8">Isotrichodermin C-15 hydroxylase</fullName>
    </submittedName>
</protein>
<feature type="transmembrane region" description="Helical" evidence="7">
    <location>
        <begin position="24"/>
        <end position="46"/>
    </location>
</feature>
<evidence type="ECO:0000256" key="1">
    <source>
        <dbReference type="ARBA" id="ARBA00001971"/>
    </source>
</evidence>
<keyword evidence="7" id="KW-1133">Transmembrane helix</keyword>
<evidence type="ECO:0000256" key="3">
    <source>
        <dbReference type="ARBA" id="ARBA00022617"/>
    </source>
</evidence>
<dbReference type="InterPro" id="IPR017972">
    <property type="entry name" value="Cyt_P450_CS"/>
</dbReference>
<reference evidence="8 9" key="1">
    <citation type="submission" date="2024-04" db="EMBL/GenBank/DDBJ databases">
        <title>Phyllosticta paracitricarpa is synonymous to the EU quarantine fungus P. citricarpa based on phylogenomic analyses.</title>
        <authorList>
            <consortium name="Lawrence Berkeley National Laboratory"/>
            <person name="Van Ingen-Buijs V.A."/>
            <person name="Van Westerhoven A.C."/>
            <person name="Haridas S."/>
            <person name="Skiadas P."/>
            <person name="Martin F."/>
            <person name="Groenewald J.Z."/>
            <person name="Crous P.W."/>
            <person name="Seidl M.F."/>
        </authorList>
    </citation>
    <scope>NUCLEOTIDE SEQUENCE [LARGE SCALE GENOMIC DNA]</scope>
    <source>
        <strain evidence="8 9">CBS 123374</strain>
    </source>
</reference>
<dbReference type="PROSITE" id="PS00086">
    <property type="entry name" value="CYTOCHROME_P450"/>
    <property type="match status" value="1"/>
</dbReference>
<dbReference type="InterPro" id="IPR036396">
    <property type="entry name" value="Cyt_P450_sf"/>
</dbReference>
<comment type="similarity">
    <text evidence="2 6">Belongs to the cytochrome P450 family.</text>
</comment>
<evidence type="ECO:0000313" key="8">
    <source>
        <dbReference type="EMBL" id="KAK8227116.1"/>
    </source>
</evidence>
<comment type="cofactor">
    <cofactor evidence="1">
        <name>heme</name>
        <dbReference type="ChEBI" id="CHEBI:30413"/>
    </cofactor>
</comment>
<comment type="caution">
    <text evidence="8">The sequence shown here is derived from an EMBL/GenBank/DDBJ whole genome shotgun (WGS) entry which is preliminary data.</text>
</comment>
<keyword evidence="9" id="KW-1185">Reference proteome</keyword>
<evidence type="ECO:0000256" key="6">
    <source>
        <dbReference type="RuleBase" id="RU000461"/>
    </source>
</evidence>
<dbReference type="InterPro" id="IPR001128">
    <property type="entry name" value="Cyt_P450"/>
</dbReference>
<dbReference type="CDD" id="cd11058">
    <property type="entry name" value="CYP60B-like"/>
    <property type="match status" value="1"/>
</dbReference>
<evidence type="ECO:0000256" key="2">
    <source>
        <dbReference type="ARBA" id="ARBA00010617"/>
    </source>
</evidence>
<keyword evidence="6" id="KW-0560">Oxidoreductase</keyword>
<dbReference type="InterPro" id="IPR002401">
    <property type="entry name" value="Cyt_P450_E_grp-I"/>
</dbReference>
<sequence length="511" mass="58205">MDSRSTFSVGSIASQDVLTAIPKLLGGVVFMTILYHTSLAIYNIYFHPLRKFPGPKLYAASRLPYVIAATQGRILRVINDAHERYGDIVRVAPNELSFTTGETAWQEIYGFRGGKKEEFQKDLFWYSRPVNGVRSIISANRQDHSRMRRVFSHAFSDKALRDQEPLIQRYVELLIRRLREKTENGETFDLVKYYNFATFDIVGDLVFGEGFGCLESDDYNSYVATVLGNLKAITFQSSIARYPLLKKLFTMFIPADKVRLAVDHFNNARNKVTKRLNTETERPDVVTFVQKYTDEKGISRDELDSNAAVFLTAGSETTATTLSGTTYHLLQNPEKMKKLVKEVREAFSSTNDITIEATSHLPYLLAVFNEGMRCYPPVPTGFPRMIPDSGEQVSGHFIPGATSVYVSQYPAYHSSRNFAEPNSFVPERWLDDAPEKFKNDKKSVLMPFSNGPRNCIGKNLAYAEMRVILARVLYDFDIEMCDPDFPWLDQRLYTLWEKPALNVKLTPVAHD</sequence>
<keyword evidence="7" id="KW-0812">Transmembrane</keyword>
<name>A0ABR1YDT2_9PEZI</name>
<evidence type="ECO:0000256" key="7">
    <source>
        <dbReference type="SAM" id="Phobius"/>
    </source>
</evidence>
<dbReference type="SUPFAM" id="SSF48264">
    <property type="entry name" value="Cytochrome P450"/>
    <property type="match status" value="1"/>
</dbReference>
<dbReference type="Pfam" id="PF00067">
    <property type="entry name" value="p450"/>
    <property type="match status" value="1"/>
</dbReference>
<gene>
    <name evidence="8" type="ORF">HDK90DRAFT_441360</name>
</gene>
<evidence type="ECO:0000313" key="9">
    <source>
        <dbReference type="Proteomes" id="UP001492380"/>
    </source>
</evidence>
<dbReference type="PRINTS" id="PR00463">
    <property type="entry name" value="EP450I"/>
</dbReference>